<accession>A0A848MGI0</accession>
<name>A0A848MGI0_9GAMM</name>
<feature type="domain" description="Aerobactin siderophore biosynthesis IucA/IucC-like C-terminal" evidence="1">
    <location>
        <begin position="69"/>
        <end position="208"/>
    </location>
</feature>
<organism evidence="3 4">
    <name type="scientific">Rouxiella aceris</name>
    <dbReference type="NCBI Taxonomy" id="2703884"/>
    <lineage>
        <taxon>Bacteria</taxon>
        <taxon>Pseudomonadati</taxon>
        <taxon>Pseudomonadota</taxon>
        <taxon>Gammaproteobacteria</taxon>
        <taxon>Enterobacterales</taxon>
        <taxon>Yersiniaceae</taxon>
        <taxon>Rouxiella</taxon>
    </lineage>
</organism>
<protein>
    <submittedName>
        <fullName evidence="3">Siderophore-iron reductase FhuF</fullName>
    </submittedName>
</protein>
<dbReference type="Pfam" id="PF11575">
    <property type="entry name" value="FhuF_C"/>
    <property type="match status" value="1"/>
</dbReference>
<evidence type="ECO:0000259" key="2">
    <source>
        <dbReference type="Pfam" id="PF11575"/>
    </source>
</evidence>
<reference evidence="3 4" key="1">
    <citation type="submission" date="2020-01" db="EMBL/GenBank/DDBJ databases">
        <authorList>
            <person name="Lee S.D."/>
        </authorList>
    </citation>
    <scope>NUCLEOTIDE SEQUENCE [LARGE SCALE GENOMIC DNA]</scope>
    <source>
        <strain evidence="3 4">SAP-1</strain>
    </source>
</reference>
<dbReference type="AlphaFoldDB" id="A0A848MGI0"/>
<evidence type="ECO:0000313" key="4">
    <source>
        <dbReference type="Proteomes" id="UP000585363"/>
    </source>
</evidence>
<dbReference type="NCBIfam" id="TIGR03951">
    <property type="entry name" value="Fe_III_red_FhuF"/>
    <property type="match status" value="1"/>
</dbReference>
<dbReference type="EMBL" id="JAADJU010000003">
    <property type="protein sequence ID" value="NMP26456.1"/>
    <property type="molecule type" value="Genomic_DNA"/>
</dbReference>
<feature type="domain" description="Ferric siderophore reductase C-terminal" evidence="2">
    <location>
        <begin position="220"/>
        <end position="240"/>
    </location>
</feature>
<evidence type="ECO:0000259" key="1">
    <source>
        <dbReference type="Pfam" id="PF06276"/>
    </source>
</evidence>
<comment type="caution">
    <text evidence="3">The sequence shown here is derived from an EMBL/GenBank/DDBJ whole genome shotgun (WGS) entry which is preliminary data.</text>
</comment>
<dbReference type="GO" id="GO:0003824">
    <property type="term" value="F:catalytic activity"/>
    <property type="evidence" value="ECO:0007669"/>
    <property type="project" value="UniProtKB-ARBA"/>
</dbReference>
<proteinExistence type="predicted"/>
<gene>
    <name evidence="3" type="primary">fhuF</name>
    <name evidence="3" type="ORF">GW590_06190</name>
</gene>
<dbReference type="RefSeq" id="WP_169402161.1">
    <property type="nucleotide sequence ID" value="NZ_JAADJU010000003.1"/>
</dbReference>
<keyword evidence="4" id="KW-1185">Reference proteome</keyword>
<dbReference type="Pfam" id="PF06276">
    <property type="entry name" value="FhuF"/>
    <property type="match status" value="1"/>
</dbReference>
<dbReference type="InterPro" id="IPR022770">
    <property type="entry name" value="IucA/IucC-like_C"/>
</dbReference>
<reference evidence="3 4" key="2">
    <citation type="submission" date="2020-06" db="EMBL/GenBank/DDBJ databases">
        <title>Polyphasic characterization of a Rahnella strain isolated from tree sap.</title>
        <authorList>
            <person name="Kim I.S."/>
        </authorList>
    </citation>
    <scope>NUCLEOTIDE SEQUENCE [LARGE SCALE GENOMIC DNA]</scope>
    <source>
        <strain evidence="3 4">SAP-1</strain>
    </source>
</reference>
<dbReference type="GO" id="GO:0051537">
    <property type="term" value="F:2 iron, 2 sulfur cluster binding"/>
    <property type="evidence" value="ECO:0007669"/>
    <property type="project" value="InterPro"/>
</dbReference>
<dbReference type="PRINTS" id="PR01714">
    <property type="entry name" value="2FE2SRDCTASE"/>
</dbReference>
<dbReference type="InterPro" id="IPR008090">
    <property type="entry name" value="Fe_iron_reduct"/>
</dbReference>
<dbReference type="InterPro" id="IPR024726">
    <property type="entry name" value="FhuF_C"/>
</dbReference>
<evidence type="ECO:0000313" key="3">
    <source>
        <dbReference type="EMBL" id="NMP26456.1"/>
    </source>
</evidence>
<sequence length="256" mass="28849">MISTLFAHFRDGPLPWVADQLQLLTPEVRDVLPVSLLTHEAGCASVLSRYLQIHAADAKQIEQRRARISMWSQWYFANLLPAWVIVSLSHNWQLPIRPDQLFIGLQQQGLPGQLYFQGDAQAFSPDVDLPLARFTTLIEQHLRPVCQALATLSEMKPGIYWGNAAVRLHWGIEQAALLKADTTDGLALINARTLPDGSKNPLFQPLRAEHSDNPDSPLFRRQCCLRYRLADHAMCSSCPLLLVEKRRRRDNGSLAG</sequence>
<dbReference type="Proteomes" id="UP000585363">
    <property type="component" value="Unassembled WGS sequence"/>
</dbReference>